<evidence type="ECO:0000256" key="1">
    <source>
        <dbReference type="SAM" id="MobiDB-lite"/>
    </source>
</evidence>
<accession>A0A7E4VCS3</accession>
<keyword evidence="2" id="KW-1185">Reference proteome</keyword>
<feature type="compositionally biased region" description="Polar residues" evidence="1">
    <location>
        <begin position="58"/>
        <end position="68"/>
    </location>
</feature>
<sequence>MSNNDDKLDGYVHRWVRKSEMTPDQIEYGKSMGFDQDALIENALKLCDATHFHAVLQPENTPDGNNANGTDGTVDGSDDTNIGGNVVSQSVETDKKISIPSAEEPLYTVSYDVFKRPEFQNFFLGPDQYFDPEDLAMLKFLAEQKPGSSE</sequence>
<dbReference type="Proteomes" id="UP000492821">
    <property type="component" value="Unassembled WGS sequence"/>
</dbReference>
<feature type="compositionally biased region" description="Polar residues" evidence="1">
    <location>
        <begin position="82"/>
        <end position="91"/>
    </location>
</feature>
<reference evidence="3" key="2">
    <citation type="submission" date="2020-10" db="UniProtKB">
        <authorList>
            <consortium name="WormBaseParasite"/>
        </authorList>
    </citation>
    <scope>IDENTIFICATION</scope>
</reference>
<dbReference type="WBParaSite" id="Pan_g18732.t1">
    <property type="protein sequence ID" value="Pan_g18732.t1"/>
    <property type="gene ID" value="Pan_g18732"/>
</dbReference>
<protein>
    <submittedName>
        <fullName evidence="3">UBA domain-containing protein</fullName>
    </submittedName>
</protein>
<name>A0A7E4VCS3_PANRE</name>
<evidence type="ECO:0000313" key="2">
    <source>
        <dbReference type="Proteomes" id="UP000492821"/>
    </source>
</evidence>
<organism evidence="2 3">
    <name type="scientific">Panagrellus redivivus</name>
    <name type="common">Microworm</name>
    <dbReference type="NCBI Taxonomy" id="6233"/>
    <lineage>
        <taxon>Eukaryota</taxon>
        <taxon>Metazoa</taxon>
        <taxon>Ecdysozoa</taxon>
        <taxon>Nematoda</taxon>
        <taxon>Chromadorea</taxon>
        <taxon>Rhabditida</taxon>
        <taxon>Tylenchina</taxon>
        <taxon>Panagrolaimomorpha</taxon>
        <taxon>Panagrolaimoidea</taxon>
        <taxon>Panagrolaimidae</taxon>
        <taxon>Panagrellus</taxon>
    </lineage>
</organism>
<evidence type="ECO:0000313" key="3">
    <source>
        <dbReference type="WBParaSite" id="Pan_g18732.t1"/>
    </source>
</evidence>
<feature type="region of interest" description="Disordered" evidence="1">
    <location>
        <begin position="57"/>
        <end position="94"/>
    </location>
</feature>
<dbReference type="AlphaFoldDB" id="A0A7E4VCS3"/>
<reference evidence="2" key="1">
    <citation type="journal article" date="2013" name="Genetics">
        <title>The draft genome and transcriptome of Panagrellus redivivus are shaped by the harsh demands of a free-living lifestyle.</title>
        <authorList>
            <person name="Srinivasan J."/>
            <person name="Dillman A.R."/>
            <person name="Macchietto M.G."/>
            <person name="Heikkinen L."/>
            <person name="Lakso M."/>
            <person name="Fracchia K.M."/>
            <person name="Antoshechkin I."/>
            <person name="Mortazavi A."/>
            <person name="Wong G."/>
            <person name="Sternberg P.W."/>
        </authorList>
    </citation>
    <scope>NUCLEOTIDE SEQUENCE [LARGE SCALE GENOMIC DNA]</scope>
    <source>
        <strain evidence="2">MT8872</strain>
    </source>
</reference>
<proteinExistence type="predicted"/>